<gene>
    <name evidence="4" type="ORF">LTR25_002894</name>
</gene>
<name>A0AAV9QEH2_9PEZI</name>
<comment type="similarity">
    <text evidence="1 3">Belongs to the short-chain dehydrogenases/reductases (SDR) family.</text>
</comment>
<evidence type="ECO:0000256" key="2">
    <source>
        <dbReference type="ARBA" id="ARBA00023002"/>
    </source>
</evidence>
<dbReference type="PANTHER" id="PTHR43976:SF16">
    <property type="entry name" value="SHORT-CHAIN DEHYDROGENASE_REDUCTASE FAMILY PROTEIN"/>
    <property type="match status" value="1"/>
</dbReference>
<protein>
    <recommendedName>
        <fullName evidence="6">NAD(P)-binding protein</fullName>
    </recommendedName>
</protein>
<dbReference type="AlphaFoldDB" id="A0AAV9QEH2"/>
<dbReference type="Gene3D" id="3.40.50.720">
    <property type="entry name" value="NAD(P)-binding Rossmann-like Domain"/>
    <property type="match status" value="1"/>
</dbReference>
<dbReference type="InterPro" id="IPR002347">
    <property type="entry name" value="SDR_fam"/>
</dbReference>
<accession>A0AAV9QEH2</accession>
<organism evidence="4 5">
    <name type="scientific">Vermiconidia calcicola</name>
    <dbReference type="NCBI Taxonomy" id="1690605"/>
    <lineage>
        <taxon>Eukaryota</taxon>
        <taxon>Fungi</taxon>
        <taxon>Dikarya</taxon>
        <taxon>Ascomycota</taxon>
        <taxon>Pezizomycotina</taxon>
        <taxon>Dothideomycetes</taxon>
        <taxon>Dothideomycetidae</taxon>
        <taxon>Mycosphaerellales</taxon>
        <taxon>Extremaceae</taxon>
        <taxon>Vermiconidia</taxon>
    </lineage>
</organism>
<evidence type="ECO:0000313" key="5">
    <source>
        <dbReference type="Proteomes" id="UP001345827"/>
    </source>
</evidence>
<evidence type="ECO:0000256" key="3">
    <source>
        <dbReference type="RuleBase" id="RU000363"/>
    </source>
</evidence>
<dbReference type="PRINTS" id="PR00080">
    <property type="entry name" value="SDRFAMILY"/>
</dbReference>
<dbReference type="EMBL" id="JAXLQG010000004">
    <property type="protein sequence ID" value="KAK5541117.1"/>
    <property type="molecule type" value="Genomic_DNA"/>
</dbReference>
<evidence type="ECO:0000256" key="1">
    <source>
        <dbReference type="ARBA" id="ARBA00006484"/>
    </source>
</evidence>
<dbReference type="Proteomes" id="UP001345827">
    <property type="component" value="Unassembled WGS sequence"/>
</dbReference>
<evidence type="ECO:0000313" key="4">
    <source>
        <dbReference type="EMBL" id="KAK5541117.1"/>
    </source>
</evidence>
<sequence>MAEASKPKTWLVTGASQGLGLAITLSALRTGHKVIAGARKPEVAAKAHPEVEAEGGRWLQLDVDSKNTTEVIRKALEDAGGVDVVVNNAGWYLNGTIEDLTEDEMQASMNTNFWGPIRVIKGVLPSMRARKSGTIVAISSIHAIYPIVSGALYSCPKAAHDMLQAVLGHELASFNIRTITINAGLYKTDVLANSKQASNGLSDAYLSSSVGQLLGTFGRYAQDPETNFPGDPKKLGDRLVEVVDGTGLAQGLKKNQSRFLFGRVAIKLSDIAVKDMLDDFEASKDIATSTDFDGHNGVGAAIVGDIQRIR</sequence>
<comment type="caution">
    <text evidence="4">The sequence shown here is derived from an EMBL/GenBank/DDBJ whole genome shotgun (WGS) entry which is preliminary data.</text>
</comment>
<keyword evidence="5" id="KW-1185">Reference proteome</keyword>
<evidence type="ECO:0008006" key="6">
    <source>
        <dbReference type="Google" id="ProtNLM"/>
    </source>
</evidence>
<dbReference type="SUPFAM" id="SSF51735">
    <property type="entry name" value="NAD(P)-binding Rossmann-fold domains"/>
    <property type="match status" value="1"/>
</dbReference>
<reference evidence="4 5" key="1">
    <citation type="submission" date="2023-06" db="EMBL/GenBank/DDBJ databases">
        <title>Black Yeasts Isolated from many extreme environments.</title>
        <authorList>
            <person name="Coleine C."/>
            <person name="Stajich J.E."/>
            <person name="Selbmann L."/>
        </authorList>
    </citation>
    <scope>NUCLEOTIDE SEQUENCE [LARGE SCALE GENOMIC DNA]</scope>
    <source>
        <strain evidence="4 5">CCFEE 5887</strain>
    </source>
</reference>
<dbReference type="InterPro" id="IPR051911">
    <property type="entry name" value="SDR_oxidoreductase"/>
</dbReference>
<dbReference type="PRINTS" id="PR00081">
    <property type="entry name" value="GDHRDH"/>
</dbReference>
<keyword evidence="2" id="KW-0560">Oxidoreductase</keyword>
<proteinExistence type="inferred from homology"/>
<dbReference type="InterPro" id="IPR036291">
    <property type="entry name" value="NAD(P)-bd_dom_sf"/>
</dbReference>
<dbReference type="PANTHER" id="PTHR43976">
    <property type="entry name" value="SHORT CHAIN DEHYDROGENASE"/>
    <property type="match status" value="1"/>
</dbReference>
<dbReference type="Pfam" id="PF00106">
    <property type="entry name" value="adh_short"/>
    <property type="match status" value="1"/>
</dbReference>
<dbReference type="GO" id="GO:0016491">
    <property type="term" value="F:oxidoreductase activity"/>
    <property type="evidence" value="ECO:0007669"/>
    <property type="project" value="UniProtKB-KW"/>
</dbReference>